<gene>
    <name evidence="4" type="ORF">SAMN06265795_115131</name>
</gene>
<keyword evidence="2" id="KW-0812">Transmembrane</keyword>
<dbReference type="PANTHER" id="PTHR43689:SF8">
    <property type="entry name" value="ALPHA_BETA-HYDROLASES SUPERFAMILY PROTEIN"/>
    <property type="match status" value="1"/>
</dbReference>
<feature type="compositionally biased region" description="Polar residues" evidence="1">
    <location>
        <begin position="10"/>
        <end position="20"/>
    </location>
</feature>
<dbReference type="GO" id="GO:0003824">
    <property type="term" value="F:catalytic activity"/>
    <property type="evidence" value="ECO:0007669"/>
    <property type="project" value="InterPro"/>
</dbReference>
<dbReference type="InterPro" id="IPR000073">
    <property type="entry name" value="AB_hydrolase_1"/>
</dbReference>
<dbReference type="RefSeq" id="WP_089400872.1">
    <property type="nucleotide sequence ID" value="NZ_FZOT01000015.1"/>
</dbReference>
<organism evidence="4 5">
    <name type="scientific">Noviherbaspirillum humi</name>
    <dbReference type="NCBI Taxonomy" id="1688639"/>
    <lineage>
        <taxon>Bacteria</taxon>
        <taxon>Pseudomonadati</taxon>
        <taxon>Pseudomonadota</taxon>
        <taxon>Betaproteobacteria</taxon>
        <taxon>Burkholderiales</taxon>
        <taxon>Oxalobacteraceae</taxon>
        <taxon>Noviherbaspirillum</taxon>
    </lineage>
</organism>
<protein>
    <submittedName>
        <fullName evidence="4">Pimeloyl-ACP methyl ester carboxylesterase</fullName>
    </submittedName>
</protein>
<feature type="transmembrane region" description="Helical" evidence="2">
    <location>
        <begin position="21"/>
        <end position="38"/>
    </location>
</feature>
<dbReference type="Proteomes" id="UP000198284">
    <property type="component" value="Unassembled WGS sequence"/>
</dbReference>
<dbReference type="PRINTS" id="PR00412">
    <property type="entry name" value="EPOXHYDRLASE"/>
</dbReference>
<dbReference type="Gene3D" id="3.40.50.1820">
    <property type="entry name" value="alpha/beta hydrolase"/>
    <property type="match status" value="1"/>
</dbReference>
<sequence length="346" mass="37629">MGHQPEMKQSKASTRSSGNRTAWAAGVGAVLALAAMTVRRQTKAVEWDNPPLGQFIDVEGMRLHYLERGRGRPVVLLHGRGVTLQDYAISGLLDKVARNYRAIAFDRPGYGYSAKPGFAGWQPMAQAQLLHHALVRLGIENPIVVGHSWGTLVALAMALEFPAYVGGLVLASGYYFPTPRLDAIPQAVPAIPLFGTLMRHTVSPLLGRLMWPAIIRQAFAPADVPQRFEQFPPWMALRPDQLHASAAEAALMVPAAMQLSRRYRELRLPLALLAGAEDRVVDTGVHTESLHRLLPHGDLRILPGVGHMLHYAAPEEIVSAIDAVARAGTSAARRGMQMHPAPAALH</sequence>
<evidence type="ECO:0000256" key="1">
    <source>
        <dbReference type="SAM" id="MobiDB-lite"/>
    </source>
</evidence>
<evidence type="ECO:0000259" key="3">
    <source>
        <dbReference type="Pfam" id="PF00561"/>
    </source>
</evidence>
<dbReference type="OrthoDB" id="9773293at2"/>
<name>A0A239KFI3_9BURK</name>
<dbReference type="SUPFAM" id="SSF53474">
    <property type="entry name" value="alpha/beta-Hydrolases"/>
    <property type="match status" value="1"/>
</dbReference>
<dbReference type="PRINTS" id="PR00111">
    <property type="entry name" value="ABHYDROLASE"/>
</dbReference>
<dbReference type="EMBL" id="FZOT01000015">
    <property type="protein sequence ID" value="SNT16409.1"/>
    <property type="molecule type" value="Genomic_DNA"/>
</dbReference>
<accession>A0A239KFI3</accession>
<feature type="region of interest" description="Disordered" evidence="1">
    <location>
        <begin position="1"/>
        <end position="20"/>
    </location>
</feature>
<dbReference type="Pfam" id="PF00561">
    <property type="entry name" value="Abhydrolase_1"/>
    <property type="match status" value="1"/>
</dbReference>
<keyword evidence="5" id="KW-1185">Reference proteome</keyword>
<dbReference type="AlphaFoldDB" id="A0A239KFI3"/>
<evidence type="ECO:0000313" key="5">
    <source>
        <dbReference type="Proteomes" id="UP000198284"/>
    </source>
</evidence>
<reference evidence="4 5" key="1">
    <citation type="submission" date="2017-06" db="EMBL/GenBank/DDBJ databases">
        <authorList>
            <person name="Kim H.J."/>
            <person name="Triplett B.A."/>
        </authorList>
    </citation>
    <scope>NUCLEOTIDE SEQUENCE [LARGE SCALE GENOMIC DNA]</scope>
    <source>
        <strain evidence="4 5">U15</strain>
    </source>
</reference>
<dbReference type="PANTHER" id="PTHR43689">
    <property type="entry name" value="HYDROLASE"/>
    <property type="match status" value="1"/>
</dbReference>
<keyword evidence="2" id="KW-0472">Membrane</keyword>
<proteinExistence type="predicted"/>
<evidence type="ECO:0000256" key="2">
    <source>
        <dbReference type="SAM" id="Phobius"/>
    </source>
</evidence>
<evidence type="ECO:0000313" key="4">
    <source>
        <dbReference type="EMBL" id="SNT16409.1"/>
    </source>
</evidence>
<dbReference type="InterPro" id="IPR000639">
    <property type="entry name" value="Epox_hydrolase-like"/>
</dbReference>
<dbReference type="InterPro" id="IPR029058">
    <property type="entry name" value="AB_hydrolase_fold"/>
</dbReference>
<feature type="domain" description="AB hydrolase-1" evidence="3">
    <location>
        <begin position="73"/>
        <end position="311"/>
    </location>
</feature>
<keyword evidence="2" id="KW-1133">Transmembrane helix</keyword>